<feature type="domain" description="YknX-like C-terminal permuted SH3-like" evidence="5">
    <location>
        <begin position="345"/>
        <end position="413"/>
    </location>
</feature>
<feature type="signal peptide" evidence="3">
    <location>
        <begin position="1"/>
        <end position="32"/>
    </location>
</feature>
<name>A0ABR5AKJ9_9BACL</name>
<dbReference type="InterPro" id="IPR006143">
    <property type="entry name" value="RND_pump_MFP"/>
</dbReference>
<sequence>MKRPLATVGLRGTKLLGAIVLAAALAAGCAKAPEKQAAAQEQQIPAVRVQPIAKLVIADPLEQVADVVSAVQLDIVAKTGGDVQEIVKKKGEYANKGDVIFRIDPTDVQLQHDQAELNRRNSELQYSISKDNIENSKTDARNGVAKLGQAVKDLEKTYNKLRNDYDAGLAAKQQVDQAETQLNNMKLDLQSARDKLQALETNKSLEQLQVAAELAGVSLKQADRALGNVEVKAAVSGVVTDLGVEAGMTVQPGFRAGTLQQLDPVKIKAELTEETAKLVRGKQELTFYIPGVVDKTKAKVSYLADVMNATTKAYSLELEVPNPERNIRPGTKAQVLLTESQDQNVVAIPTLSVVREGSDTYVFVVSGDHVEKRKIGLGRLKDANQEVLSGVKEGEQLVVTGQHLLKDKDKVQVSK</sequence>
<proteinExistence type="inferred from homology"/>
<comment type="similarity">
    <text evidence="1">Belongs to the membrane fusion protein (MFP) (TC 8.A.1) family.</text>
</comment>
<evidence type="ECO:0000256" key="3">
    <source>
        <dbReference type="SAM" id="SignalP"/>
    </source>
</evidence>
<dbReference type="Gene3D" id="2.40.50.100">
    <property type="match status" value="1"/>
</dbReference>
<dbReference type="NCBIfam" id="TIGR01730">
    <property type="entry name" value="RND_mfp"/>
    <property type="match status" value="1"/>
</dbReference>
<keyword evidence="7" id="KW-1185">Reference proteome</keyword>
<feature type="coiled-coil region" evidence="2">
    <location>
        <begin position="144"/>
        <end position="209"/>
    </location>
</feature>
<dbReference type="InterPro" id="IPR058637">
    <property type="entry name" value="YknX-like_C"/>
</dbReference>
<dbReference type="PROSITE" id="PS51257">
    <property type="entry name" value="PROKAR_LIPOPROTEIN"/>
    <property type="match status" value="1"/>
</dbReference>
<accession>A0ABR5AKJ9</accession>
<dbReference type="Pfam" id="PF25954">
    <property type="entry name" value="Beta-barrel_RND_2"/>
    <property type="match status" value="1"/>
</dbReference>
<protein>
    <submittedName>
        <fullName evidence="6">RND transporter</fullName>
    </submittedName>
</protein>
<reference evidence="6 7" key="1">
    <citation type="submission" date="2014-12" db="EMBL/GenBank/DDBJ databases">
        <title>Draft genome sequence of Paenibacillus kamchatkensis strain B-2647.</title>
        <authorList>
            <person name="Karlyshev A.V."/>
            <person name="Kudryashova E.B."/>
        </authorList>
    </citation>
    <scope>NUCLEOTIDE SEQUENCE [LARGE SCALE GENOMIC DNA]</scope>
    <source>
        <strain evidence="6 7">VKM B-2647</strain>
    </source>
</reference>
<evidence type="ECO:0000313" key="6">
    <source>
        <dbReference type="EMBL" id="KIL41452.1"/>
    </source>
</evidence>
<organism evidence="6 7">
    <name type="scientific">Gordoniibacillus kamchatkensis</name>
    <dbReference type="NCBI Taxonomy" id="1590651"/>
    <lineage>
        <taxon>Bacteria</taxon>
        <taxon>Bacillati</taxon>
        <taxon>Bacillota</taxon>
        <taxon>Bacilli</taxon>
        <taxon>Bacillales</taxon>
        <taxon>Paenibacillaceae</taxon>
        <taxon>Gordoniibacillus</taxon>
    </lineage>
</organism>
<evidence type="ECO:0000313" key="7">
    <source>
        <dbReference type="Proteomes" id="UP000031967"/>
    </source>
</evidence>
<dbReference type="SUPFAM" id="SSF111369">
    <property type="entry name" value="HlyD-like secretion proteins"/>
    <property type="match status" value="1"/>
</dbReference>
<keyword evidence="3" id="KW-0732">Signal</keyword>
<keyword evidence="2" id="KW-0175">Coiled coil</keyword>
<gene>
    <name evidence="6" type="ORF">SD70_07395</name>
</gene>
<comment type="caution">
    <text evidence="6">The sequence shown here is derived from an EMBL/GenBank/DDBJ whole genome shotgun (WGS) entry which is preliminary data.</text>
</comment>
<dbReference type="PANTHER" id="PTHR30469">
    <property type="entry name" value="MULTIDRUG RESISTANCE PROTEIN MDTA"/>
    <property type="match status" value="1"/>
</dbReference>
<feature type="domain" description="CusB-like beta-barrel" evidence="4">
    <location>
        <begin position="267"/>
        <end position="339"/>
    </location>
</feature>
<dbReference type="Pfam" id="PF25989">
    <property type="entry name" value="YknX_C"/>
    <property type="match status" value="1"/>
</dbReference>
<evidence type="ECO:0000256" key="1">
    <source>
        <dbReference type="ARBA" id="ARBA00009477"/>
    </source>
</evidence>
<dbReference type="Gene3D" id="2.40.420.20">
    <property type="match status" value="1"/>
</dbReference>
<evidence type="ECO:0000259" key="5">
    <source>
        <dbReference type="Pfam" id="PF25989"/>
    </source>
</evidence>
<dbReference type="InterPro" id="IPR058792">
    <property type="entry name" value="Beta-barrel_RND_2"/>
</dbReference>
<feature type="chain" id="PRO_5046344082" evidence="3">
    <location>
        <begin position="33"/>
        <end position="415"/>
    </location>
</feature>
<evidence type="ECO:0000259" key="4">
    <source>
        <dbReference type="Pfam" id="PF25954"/>
    </source>
</evidence>
<dbReference type="Proteomes" id="UP000031967">
    <property type="component" value="Unassembled WGS sequence"/>
</dbReference>
<dbReference type="EMBL" id="JXAK01000009">
    <property type="protein sequence ID" value="KIL41452.1"/>
    <property type="molecule type" value="Genomic_DNA"/>
</dbReference>
<dbReference type="Gene3D" id="2.40.30.170">
    <property type="match status" value="1"/>
</dbReference>
<evidence type="ECO:0000256" key="2">
    <source>
        <dbReference type="SAM" id="Coils"/>
    </source>
</evidence>